<keyword evidence="4" id="KW-0808">Transferase</keyword>
<accession>A0A377XEV4</accession>
<organism evidence="4 5">
    <name type="scientific">Klebsiella pneumoniae</name>
    <dbReference type="NCBI Taxonomy" id="573"/>
    <lineage>
        <taxon>Bacteria</taxon>
        <taxon>Pseudomonadati</taxon>
        <taxon>Pseudomonadota</taxon>
        <taxon>Gammaproteobacteria</taxon>
        <taxon>Enterobacterales</taxon>
        <taxon>Enterobacteriaceae</taxon>
        <taxon>Klebsiella/Raoultella group</taxon>
        <taxon>Klebsiella</taxon>
        <taxon>Klebsiella pneumoniae complex</taxon>
    </lineage>
</organism>
<dbReference type="GO" id="GO:0009447">
    <property type="term" value="P:putrescine catabolic process"/>
    <property type="evidence" value="ECO:0007669"/>
    <property type="project" value="TreeGrafter"/>
</dbReference>
<dbReference type="PANTHER" id="PTHR11986">
    <property type="entry name" value="AMINOTRANSFERASE CLASS III"/>
    <property type="match status" value="1"/>
</dbReference>
<dbReference type="Proteomes" id="UP000254340">
    <property type="component" value="Unassembled WGS sequence"/>
</dbReference>
<dbReference type="InterPro" id="IPR015421">
    <property type="entry name" value="PyrdxlP-dep_Trfase_major"/>
</dbReference>
<dbReference type="GO" id="GO:0033094">
    <property type="term" value="F:putrescine--2-oxoglutarate transaminase activity"/>
    <property type="evidence" value="ECO:0007669"/>
    <property type="project" value="UniProtKB-EC"/>
</dbReference>
<comment type="cofactor">
    <cofactor evidence="1">
        <name>pyridoxal 5'-phosphate</name>
        <dbReference type="ChEBI" id="CHEBI:597326"/>
    </cofactor>
</comment>
<dbReference type="SUPFAM" id="SSF53383">
    <property type="entry name" value="PLP-dependent transferases"/>
    <property type="match status" value="1"/>
</dbReference>
<feature type="compositionally biased region" description="Basic and acidic residues" evidence="3">
    <location>
        <begin position="84"/>
        <end position="98"/>
    </location>
</feature>
<dbReference type="GO" id="GO:0042802">
    <property type="term" value="F:identical protein binding"/>
    <property type="evidence" value="ECO:0007669"/>
    <property type="project" value="TreeGrafter"/>
</dbReference>
<dbReference type="PANTHER" id="PTHR11986:SF112">
    <property type="entry name" value="PUTRESCINE AMINOTRANSFERASE"/>
    <property type="match status" value="1"/>
</dbReference>
<dbReference type="InterPro" id="IPR015424">
    <property type="entry name" value="PyrdxlP-dep_Trfase"/>
</dbReference>
<dbReference type="EMBL" id="UGLH01000006">
    <property type="protein sequence ID" value="STT82079.1"/>
    <property type="molecule type" value="Genomic_DNA"/>
</dbReference>
<keyword evidence="2 4" id="KW-0032">Aminotransferase</keyword>
<gene>
    <name evidence="4" type="primary">patA_3</name>
    <name evidence="4" type="ORF">NCTC5047_03019</name>
</gene>
<dbReference type="AlphaFoldDB" id="A0A377XEV4"/>
<evidence type="ECO:0000256" key="1">
    <source>
        <dbReference type="ARBA" id="ARBA00001933"/>
    </source>
</evidence>
<dbReference type="GO" id="GO:0030170">
    <property type="term" value="F:pyridoxal phosphate binding"/>
    <property type="evidence" value="ECO:0007669"/>
    <property type="project" value="InterPro"/>
</dbReference>
<reference evidence="4 5" key="1">
    <citation type="submission" date="2018-06" db="EMBL/GenBank/DDBJ databases">
        <authorList>
            <consortium name="Pathogen Informatics"/>
            <person name="Doyle S."/>
        </authorList>
    </citation>
    <scope>NUCLEOTIDE SEQUENCE [LARGE SCALE GENOMIC DNA]</scope>
    <source>
        <strain evidence="4 5">NCTC5047</strain>
    </source>
</reference>
<dbReference type="InterPro" id="IPR050103">
    <property type="entry name" value="Class-III_PLP-dep_AT"/>
</dbReference>
<evidence type="ECO:0000256" key="3">
    <source>
        <dbReference type="SAM" id="MobiDB-lite"/>
    </source>
</evidence>
<dbReference type="EC" id="2.6.1.82" evidence="4"/>
<evidence type="ECO:0000313" key="5">
    <source>
        <dbReference type="Proteomes" id="UP000254340"/>
    </source>
</evidence>
<name>A0A377XEV4_KLEPN</name>
<dbReference type="Gene3D" id="3.40.640.10">
    <property type="entry name" value="Type I PLP-dependent aspartate aminotransferase-like (Major domain)"/>
    <property type="match status" value="1"/>
</dbReference>
<sequence>MRTMLSECKKTGDDVAAVILEPIQGEGGVILPPTGYLPAVRKLCDEFGALLILDEVQTGMGRTGKMFACEHEKRPAGHSVSGESARRRCDADRRDGGDGRGLLGALR</sequence>
<proteinExistence type="predicted"/>
<protein>
    <submittedName>
        <fullName evidence="4">Putrescine--2-oxoglutarate aminotransferase</fullName>
        <ecNumber evidence="4">2.6.1.82</ecNumber>
    </submittedName>
</protein>
<dbReference type="InterPro" id="IPR005814">
    <property type="entry name" value="Aminotrans_3"/>
</dbReference>
<dbReference type="Pfam" id="PF00202">
    <property type="entry name" value="Aminotran_3"/>
    <property type="match status" value="1"/>
</dbReference>
<evidence type="ECO:0000256" key="2">
    <source>
        <dbReference type="ARBA" id="ARBA00022576"/>
    </source>
</evidence>
<feature type="region of interest" description="Disordered" evidence="3">
    <location>
        <begin position="72"/>
        <end position="107"/>
    </location>
</feature>
<evidence type="ECO:0000313" key="4">
    <source>
        <dbReference type="EMBL" id="STT82079.1"/>
    </source>
</evidence>